<gene>
    <name evidence="6" type="ORF">LUZ62_073566</name>
</gene>
<evidence type="ECO:0000256" key="3">
    <source>
        <dbReference type="ARBA" id="ARBA00022833"/>
    </source>
</evidence>
<dbReference type="SMART" id="SM00184">
    <property type="entry name" value="RING"/>
    <property type="match status" value="1"/>
</dbReference>
<dbReference type="Pfam" id="PF13639">
    <property type="entry name" value="zf-RING_2"/>
    <property type="match status" value="1"/>
</dbReference>
<keyword evidence="3" id="KW-0862">Zinc</keyword>
<dbReference type="EMBL" id="JAMFTS010000004">
    <property type="protein sequence ID" value="KAJ4763191.1"/>
    <property type="molecule type" value="Genomic_DNA"/>
</dbReference>
<keyword evidence="1" id="KW-0479">Metal-binding</keyword>
<feature type="domain" description="RING-type" evidence="5">
    <location>
        <begin position="93"/>
        <end position="134"/>
    </location>
</feature>
<dbReference type="Gene3D" id="3.30.40.10">
    <property type="entry name" value="Zinc/RING finger domain, C3HC4 (zinc finger)"/>
    <property type="match status" value="1"/>
</dbReference>
<dbReference type="InterPro" id="IPR013083">
    <property type="entry name" value="Znf_RING/FYVE/PHD"/>
</dbReference>
<accession>A0AAV8D6T0</accession>
<dbReference type="Proteomes" id="UP001140206">
    <property type="component" value="Chromosome 4"/>
</dbReference>
<organism evidence="6 7">
    <name type="scientific">Rhynchospora pubera</name>
    <dbReference type="NCBI Taxonomy" id="906938"/>
    <lineage>
        <taxon>Eukaryota</taxon>
        <taxon>Viridiplantae</taxon>
        <taxon>Streptophyta</taxon>
        <taxon>Embryophyta</taxon>
        <taxon>Tracheophyta</taxon>
        <taxon>Spermatophyta</taxon>
        <taxon>Magnoliopsida</taxon>
        <taxon>Liliopsida</taxon>
        <taxon>Poales</taxon>
        <taxon>Cyperaceae</taxon>
        <taxon>Cyperoideae</taxon>
        <taxon>Rhynchosporeae</taxon>
        <taxon>Rhynchospora</taxon>
    </lineage>
</organism>
<sequence>MASSYRYGVDEESDRITARFMLLSALDQNPYAAVNYEDEEVFDIPDWAPSRSAPTPIFPEDSCRPRPAAMSAVAGLRSTIRSKEEPCGSEVPCAVCKEEIRIGERLTALPCTHCYHEDCIIPWLNVRNTCPLCRYELPADDDPGCEKCRD</sequence>
<evidence type="ECO:0000256" key="4">
    <source>
        <dbReference type="PROSITE-ProRule" id="PRU00175"/>
    </source>
</evidence>
<dbReference type="PROSITE" id="PS50089">
    <property type="entry name" value="ZF_RING_2"/>
    <property type="match status" value="1"/>
</dbReference>
<dbReference type="CDD" id="cd16454">
    <property type="entry name" value="RING-H2_PA-TM-RING"/>
    <property type="match status" value="1"/>
</dbReference>
<proteinExistence type="predicted"/>
<comment type="caution">
    <text evidence="6">The sequence shown here is derived from an EMBL/GenBank/DDBJ whole genome shotgun (WGS) entry which is preliminary data.</text>
</comment>
<evidence type="ECO:0000259" key="5">
    <source>
        <dbReference type="PROSITE" id="PS50089"/>
    </source>
</evidence>
<evidence type="ECO:0000313" key="6">
    <source>
        <dbReference type="EMBL" id="KAJ4763191.1"/>
    </source>
</evidence>
<keyword evidence="7" id="KW-1185">Reference proteome</keyword>
<evidence type="ECO:0000256" key="1">
    <source>
        <dbReference type="ARBA" id="ARBA00022723"/>
    </source>
</evidence>
<evidence type="ECO:0000256" key="2">
    <source>
        <dbReference type="ARBA" id="ARBA00022771"/>
    </source>
</evidence>
<evidence type="ECO:0000313" key="7">
    <source>
        <dbReference type="Proteomes" id="UP001140206"/>
    </source>
</evidence>
<dbReference type="InterPro" id="IPR001841">
    <property type="entry name" value="Znf_RING"/>
</dbReference>
<dbReference type="SUPFAM" id="SSF57850">
    <property type="entry name" value="RING/U-box"/>
    <property type="match status" value="1"/>
</dbReference>
<dbReference type="GO" id="GO:0016567">
    <property type="term" value="P:protein ubiquitination"/>
    <property type="evidence" value="ECO:0007669"/>
    <property type="project" value="TreeGrafter"/>
</dbReference>
<dbReference type="PANTHER" id="PTHR15710">
    <property type="entry name" value="E3 UBIQUITIN-PROTEIN LIGASE PRAJA"/>
    <property type="match status" value="1"/>
</dbReference>
<dbReference type="GO" id="GO:0061630">
    <property type="term" value="F:ubiquitin protein ligase activity"/>
    <property type="evidence" value="ECO:0007669"/>
    <property type="project" value="TreeGrafter"/>
</dbReference>
<dbReference type="PANTHER" id="PTHR15710:SF217">
    <property type="entry name" value="E3 UBIQUITIN-PROTEIN LIGASE RDUF2"/>
    <property type="match status" value="1"/>
</dbReference>
<dbReference type="GO" id="GO:0005737">
    <property type="term" value="C:cytoplasm"/>
    <property type="evidence" value="ECO:0007669"/>
    <property type="project" value="TreeGrafter"/>
</dbReference>
<name>A0AAV8D6T0_9POAL</name>
<reference evidence="6" key="1">
    <citation type="submission" date="2022-08" db="EMBL/GenBank/DDBJ databases">
        <authorList>
            <person name="Marques A."/>
        </authorList>
    </citation>
    <scope>NUCLEOTIDE SEQUENCE</scope>
    <source>
        <strain evidence="6">RhyPub2mFocal</strain>
        <tissue evidence="6">Leaves</tissue>
    </source>
</reference>
<dbReference type="AlphaFoldDB" id="A0AAV8D6T0"/>
<keyword evidence="2 4" id="KW-0863">Zinc-finger</keyword>
<dbReference type="GO" id="GO:0008270">
    <property type="term" value="F:zinc ion binding"/>
    <property type="evidence" value="ECO:0007669"/>
    <property type="project" value="UniProtKB-KW"/>
</dbReference>
<protein>
    <submittedName>
        <fullName evidence="6">E3 ubiquitin-protein ligase RING1</fullName>
    </submittedName>
</protein>